<name>A0A402A1G3_9CHLR</name>
<dbReference type="CDD" id="cd06225">
    <property type="entry name" value="HAMP"/>
    <property type="match status" value="1"/>
</dbReference>
<dbReference type="RefSeq" id="WP_126580558.1">
    <property type="nucleotide sequence ID" value="NZ_BIFR01000001.1"/>
</dbReference>
<comment type="caution">
    <text evidence="13">The sequence shown here is derived from an EMBL/GenBank/DDBJ whole genome shotgun (WGS) entry which is preliminary data.</text>
</comment>
<dbReference type="InterPro" id="IPR003594">
    <property type="entry name" value="HATPase_dom"/>
</dbReference>
<evidence type="ECO:0000256" key="2">
    <source>
        <dbReference type="ARBA" id="ARBA00004370"/>
    </source>
</evidence>
<feature type="transmembrane region" description="Helical" evidence="10">
    <location>
        <begin position="23"/>
        <end position="43"/>
    </location>
</feature>
<dbReference type="PANTHER" id="PTHR24421">
    <property type="entry name" value="NITRATE/NITRITE SENSOR PROTEIN NARX-RELATED"/>
    <property type="match status" value="1"/>
</dbReference>
<sequence>MRKSLHSLLTWVRTWQLSLFEKVILINTLMLVGEALAGLWVTSHNLETQHYLIDTGFLVAATLFTLVINSLVIRTSFRPLFRLLFVIREISAGRTQIRAPLSPNDGELHELAHAFNAMLDRLENLRHEQAQIIFQTQEDERRRIALELHDEAGQTLTALLIHEELLQQQLRSLSEDSLSTIVQIELIDEVQQLMSLTQLTLENIRVLSQQLRPSVLDDLGLAAALRWLADDSQKHLQLEIVLTIEEEAIKGLSKLYETTIFRIAQESLTNVARHAHTSHAWISLRVEEPSLRLTIEDKGCGFQTDQHYKSTGLFGMRERATQIGGVCEIRSRPGQGTQVSVRLPLPENAGEILPPKIR</sequence>
<dbReference type="InterPro" id="IPR011712">
    <property type="entry name" value="Sig_transdc_His_kin_sub3_dim/P"/>
</dbReference>
<dbReference type="SUPFAM" id="SSF158472">
    <property type="entry name" value="HAMP domain-like"/>
    <property type="match status" value="1"/>
</dbReference>
<proteinExistence type="predicted"/>
<evidence type="ECO:0000256" key="7">
    <source>
        <dbReference type="ARBA" id="ARBA00022777"/>
    </source>
</evidence>
<keyword evidence="6" id="KW-0547">Nucleotide-binding</keyword>
<dbReference type="SMART" id="SM00304">
    <property type="entry name" value="HAMP"/>
    <property type="match status" value="1"/>
</dbReference>
<dbReference type="InterPro" id="IPR036890">
    <property type="entry name" value="HATPase_C_sf"/>
</dbReference>
<dbReference type="EC" id="2.7.13.3" evidence="3"/>
<dbReference type="OrthoDB" id="9811717at2"/>
<evidence type="ECO:0000313" key="14">
    <source>
        <dbReference type="Proteomes" id="UP000287352"/>
    </source>
</evidence>
<feature type="domain" description="Histidine kinase" evidence="11">
    <location>
        <begin position="147"/>
        <end position="347"/>
    </location>
</feature>
<dbReference type="SMART" id="SM00387">
    <property type="entry name" value="HATPase_c"/>
    <property type="match status" value="1"/>
</dbReference>
<protein>
    <recommendedName>
        <fullName evidence="3">histidine kinase</fullName>
        <ecNumber evidence="3">2.7.13.3</ecNumber>
    </recommendedName>
</protein>
<dbReference type="PANTHER" id="PTHR24421:SF10">
    <property type="entry name" value="NITRATE_NITRITE SENSOR PROTEIN NARQ"/>
    <property type="match status" value="1"/>
</dbReference>
<dbReference type="GO" id="GO:0005524">
    <property type="term" value="F:ATP binding"/>
    <property type="evidence" value="ECO:0007669"/>
    <property type="project" value="UniProtKB-KW"/>
</dbReference>
<dbReference type="Pfam" id="PF02518">
    <property type="entry name" value="HATPase_c"/>
    <property type="match status" value="1"/>
</dbReference>
<evidence type="ECO:0000256" key="6">
    <source>
        <dbReference type="ARBA" id="ARBA00022741"/>
    </source>
</evidence>
<reference evidence="14" key="1">
    <citation type="submission" date="2018-12" db="EMBL/GenBank/DDBJ databases">
        <title>Tengunoibacter tsumagoiensis gen. nov., sp. nov., Dictyobacter kobayashii sp. nov., D. alpinus sp. nov., and D. joshuensis sp. nov. and description of Dictyobacteraceae fam. nov. within the order Ktedonobacterales isolated from Tengu-no-mugimeshi.</title>
        <authorList>
            <person name="Wang C.M."/>
            <person name="Zheng Y."/>
            <person name="Sakai Y."/>
            <person name="Toyoda A."/>
            <person name="Minakuchi Y."/>
            <person name="Abe K."/>
            <person name="Yokota A."/>
            <person name="Yabe S."/>
        </authorList>
    </citation>
    <scope>NUCLEOTIDE SEQUENCE [LARGE SCALE GENOMIC DNA]</scope>
    <source>
        <strain evidence="14">Uno3</strain>
    </source>
</reference>
<evidence type="ECO:0000256" key="9">
    <source>
        <dbReference type="ARBA" id="ARBA00023012"/>
    </source>
</evidence>
<keyword evidence="4" id="KW-0597">Phosphoprotein</keyword>
<dbReference type="Pfam" id="PF00672">
    <property type="entry name" value="HAMP"/>
    <property type="match status" value="1"/>
</dbReference>
<dbReference type="Gene3D" id="3.30.565.10">
    <property type="entry name" value="Histidine kinase-like ATPase, C-terminal domain"/>
    <property type="match status" value="1"/>
</dbReference>
<keyword evidence="10" id="KW-0472">Membrane</keyword>
<gene>
    <name evidence="13" type="ORF">KTT_28460</name>
</gene>
<dbReference type="InterPro" id="IPR003660">
    <property type="entry name" value="HAMP_dom"/>
</dbReference>
<dbReference type="Gene3D" id="6.10.340.10">
    <property type="match status" value="1"/>
</dbReference>
<evidence type="ECO:0000259" key="11">
    <source>
        <dbReference type="PROSITE" id="PS50109"/>
    </source>
</evidence>
<dbReference type="GO" id="GO:0016020">
    <property type="term" value="C:membrane"/>
    <property type="evidence" value="ECO:0007669"/>
    <property type="project" value="UniProtKB-SubCell"/>
</dbReference>
<evidence type="ECO:0000256" key="5">
    <source>
        <dbReference type="ARBA" id="ARBA00022679"/>
    </source>
</evidence>
<organism evidence="13 14">
    <name type="scientific">Tengunoibacter tsumagoiensis</name>
    <dbReference type="NCBI Taxonomy" id="2014871"/>
    <lineage>
        <taxon>Bacteria</taxon>
        <taxon>Bacillati</taxon>
        <taxon>Chloroflexota</taxon>
        <taxon>Ktedonobacteria</taxon>
        <taxon>Ktedonobacterales</taxon>
        <taxon>Dictyobacteraceae</taxon>
        <taxon>Tengunoibacter</taxon>
    </lineage>
</organism>
<dbReference type="InterPro" id="IPR005467">
    <property type="entry name" value="His_kinase_dom"/>
</dbReference>
<evidence type="ECO:0000259" key="12">
    <source>
        <dbReference type="PROSITE" id="PS50885"/>
    </source>
</evidence>
<evidence type="ECO:0000256" key="8">
    <source>
        <dbReference type="ARBA" id="ARBA00022840"/>
    </source>
</evidence>
<dbReference type="Pfam" id="PF07730">
    <property type="entry name" value="HisKA_3"/>
    <property type="match status" value="1"/>
</dbReference>
<evidence type="ECO:0000256" key="1">
    <source>
        <dbReference type="ARBA" id="ARBA00000085"/>
    </source>
</evidence>
<keyword evidence="5" id="KW-0808">Transferase</keyword>
<dbReference type="InterPro" id="IPR050482">
    <property type="entry name" value="Sensor_HK_TwoCompSys"/>
</dbReference>
<feature type="transmembrane region" description="Helical" evidence="10">
    <location>
        <begin position="55"/>
        <end position="73"/>
    </location>
</feature>
<dbReference type="PROSITE" id="PS50885">
    <property type="entry name" value="HAMP"/>
    <property type="match status" value="1"/>
</dbReference>
<dbReference type="AlphaFoldDB" id="A0A402A1G3"/>
<comment type="catalytic activity">
    <reaction evidence="1">
        <text>ATP + protein L-histidine = ADP + protein N-phospho-L-histidine.</text>
        <dbReference type="EC" id="2.7.13.3"/>
    </reaction>
</comment>
<feature type="domain" description="HAMP" evidence="12">
    <location>
        <begin position="74"/>
        <end position="127"/>
    </location>
</feature>
<keyword evidence="8" id="KW-0067">ATP-binding</keyword>
<accession>A0A402A1G3</accession>
<dbReference type="GO" id="GO:0000155">
    <property type="term" value="F:phosphorelay sensor kinase activity"/>
    <property type="evidence" value="ECO:0007669"/>
    <property type="project" value="InterPro"/>
</dbReference>
<evidence type="ECO:0000313" key="13">
    <source>
        <dbReference type="EMBL" id="GCE12987.1"/>
    </source>
</evidence>
<dbReference type="EMBL" id="BIFR01000001">
    <property type="protein sequence ID" value="GCE12987.1"/>
    <property type="molecule type" value="Genomic_DNA"/>
</dbReference>
<evidence type="ECO:0000256" key="10">
    <source>
        <dbReference type="SAM" id="Phobius"/>
    </source>
</evidence>
<dbReference type="SUPFAM" id="SSF55874">
    <property type="entry name" value="ATPase domain of HSP90 chaperone/DNA topoisomerase II/histidine kinase"/>
    <property type="match status" value="1"/>
</dbReference>
<dbReference type="Gene3D" id="1.20.5.1930">
    <property type="match status" value="1"/>
</dbReference>
<keyword evidence="7 13" id="KW-0418">Kinase</keyword>
<keyword evidence="14" id="KW-1185">Reference proteome</keyword>
<dbReference type="Proteomes" id="UP000287352">
    <property type="component" value="Unassembled WGS sequence"/>
</dbReference>
<dbReference type="GO" id="GO:0046983">
    <property type="term" value="F:protein dimerization activity"/>
    <property type="evidence" value="ECO:0007669"/>
    <property type="project" value="InterPro"/>
</dbReference>
<keyword evidence="10" id="KW-0812">Transmembrane</keyword>
<keyword evidence="9" id="KW-0902">Two-component regulatory system</keyword>
<comment type="subcellular location">
    <subcellularLocation>
        <location evidence="2">Membrane</location>
    </subcellularLocation>
</comment>
<keyword evidence="10" id="KW-1133">Transmembrane helix</keyword>
<dbReference type="CDD" id="cd16917">
    <property type="entry name" value="HATPase_UhpB-NarQ-NarX-like"/>
    <property type="match status" value="1"/>
</dbReference>
<dbReference type="PROSITE" id="PS50109">
    <property type="entry name" value="HIS_KIN"/>
    <property type="match status" value="1"/>
</dbReference>
<evidence type="ECO:0000256" key="3">
    <source>
        <dbReference type="ARBA" id="ARBA00012438"/>
    </source>
</evidence>
<evidence type="ECO:0000256" key="4">
    <source>
        <dbReference type="ARBA" id="ARBA00022553"/>
    </source>
</evidence>